<dbReference type="Pfam" id="PF13185">
    <property type="entry name" value="GAF_2"/>
    <property type="match status" value="1"/>
</dbReference>
<dbReference type="PRINTS" id="PR00344">
    <property type="entry name" value="BCTRLSENSOR"/>
</dbReference>
<comment type="caution">
    <text evidence="11">The sequence shown here is derived from an EMBL/GenBank/DDBJ whole genome shotgun (WGS) entry which is preliminary data.</text>
</comment>
<dbReference type="InterPro" id="IPR013767">
    <property type="entry name" value="PAS_fold"/>
</dbReference>
<evidence type="ECO:0000256" key="6">
    <source>
        <dbReference type="ARBA" id="ARBA00022777"/>
    </source>
</evidence>
<evidence type="ECO:0000256" key="5">
    <source>
        <dbReference type="ARBA" id="ARBA00022679"/>
    </source>
</evidence>
<dbReference type="FunFam" id="3.30.565.10:FF:000006">
    <property type="entry name" value="Sensor histidine kinase WalK"/>
    <property type="match status" value="1"/>
</dbReference>
<evidence type="ECO:0000256" key="2">
    <source>
        <dbReference type="ARBA" id="ARBA00004236"/>
    </source>
</evidence>
<dbReference type="EMBL" id="BOMV01000115">
    <property type="protein sequence ID" value="GIF01952.1"/>
    <property type="molecule type" value="Genomic_DNA"/>
</dbReference>
<dbReference type="Gene3D" id="1.10.287.130">
    <property type="match status" value="1"/>
</dbReference>
<dbReference type="PROSITE" id="PS50109">
    <property type="entry name" value="HIS_KIN"/>
    <property type="match status" value="1"/>
</dbReference>
<dbReference type="PROSITE" id="PS50112">
    <property type="entry name" value="PAS"/>
    <property type="match status" value="1"/>
</dbReference>
<dbReference type="InterPro" id="IPR029016">
    <property type="entry name" value="GAF-like_dom_sf"/>
</dbReference>
<keyword evidence="6" id="KW-0418">Kinase</keyword>
<dbReference type="CDD" id="cd00075">
    <property type="entry name" value="HATPase"/>
    <property type="match status" value="1"/>
</dbReference>
<dbReference type="EC" id="2.7.13.3" evidence="3"/>
<dbReference type="InterPro" id="IPR036890">
    <property type="entry name" value="HATPase_C_sf"/>
</dbReference>
<dbReference type="Gene3D" id="3.30.565.10">
    <property type="entry name" value="Histidine kinase-like ATPase, C-terminal domain"/>
    <property type="match status" value="1"/>
</dbReference>
<dbReference type="AlphaFoldDB" id="A0A919KD83"/>
<dbReference type="InterPro" id="IPR050736">
    <property type="entry name" value="Sensor_HK_Regulatory"/>
</dbReference>
<dbReference type="Gene3D" id="3.30.450.20">
    <property type="entry name" value="PAS domain"/>
    <property type="match status" value="1"/>
</dbReference>
<organism evidence="11 12">
    <name type="scientific">Paractinoplanes rishiriensis</name>
    <dbReference type="NCBI Taxonomy" id="1050105"/>
    <lineage>
        <taxon>Bacteria</taxon>
        <taxon>Bacillati</taxon>
        <taxon>Actinomycetota</taxon>
        <taxon>Actinomycetes</taxon>
        <taxon>Micromonosporales</taxon>
        <taxon>Micromonosporaceae</taxon>
        <taxon>Paractinoplanes</taxon>
    </lineage>
</organism>
<accession>A0A919KD83</accession>
<evidence type="ECO:0000256" key="8">
    <source>
        <dbReference type="SAM" id="MobiDB-lite"/>
    </source>
</evidence>
<dbReference type="PANTHER" id="PTHR43711:SF1">
    <property type="entry name" value="HISTIDINE KINASE 1"/>
    <property type="match status" value="1"/>
</dbReference>
<dbReference type="Gene3D" id="3.30.450.40">
    <property type="match status" value="1"/>
</dbReference>
<dbReference type="CDD" id="cd00082">
    <property type="entry name" value="HisKA"/>
    <property type="match status" value="1"/>
</dbReference>
<evidence type="ECO:0000256" key="4">
    <source>
        <dbReference type="ARBA" id="ARBA00022553"/>
    </source>
</evidence>
<gene>
    <name evidence="11" type="ORF">Ari01nite_94160</name>
</gene>
<comment type="catalytic activity">
    <reaction evidence="1">
        <text>ATP + protein L-histidine = ADP + protein N-phospho-L-histidine.</text>
        <dbReference type="EC" id="2.7.13.3"/>
    </reaction>
</comment>
<dbReference type="InterPro" id="IPR000014">
    <property type="entry name" value="PAS"/>
</dbReference>
<evidence type="ECO:0000259" key="9">
    <source>
        <dbReference type="PROSITE" id="PS50109"/>
    </source>
</evidence>
<dbReference type="PANTHER" id="PTHR43711">
    <property type="entry name" value="TWO-COMPONENT HISTIDINE KINASE"/>
    <property type="match status" value="1"/>
</dbReference>
<feature type="region of interest" description="Disordered" evidence="8">
    <location>
        <begin position="1"/>
        <end position="24"/>
    </location>
</feature>
<dbReference type="Proteomes" id="UP000636960">
    <property type="component" value="Unassembled WGS sequence"/>
</dbReference>
<dbReference type="Pfam" id="PF00989">
    <property type="entry name" value="PAS"/>
    <property type="match status" value="1"/>
</dbReference>
<sequence length="554" mass="59917">MLSEPRRRPARTSTPWQATMSQQEDRVSCDGQSVGALEEVLSAALEAYIGVDAEGRVVGWNRAAFETFGYTQDQACGQPVMELIVPARLRAAHRARITRVSGDAGQVERQRLQLVVAHRDGHEFPIEATLTSTDGPDGRRFHVFAHDVTVTVRAQRFAAIEAAVSRGLADASSSKQAAERVVQSLAAGMGWPIVEMWLVDDARQVLVCAARSTTRDVRDFCQPELEYGVGLPGAVQASGRPRWIPDLAADATSLRSRLATRYGLRVAVGVPINSGSVTLGALAVYGEHVEDPEDSLTALLAGVAAHTGQYLERRRAEELAIELARTKDEFLAMVTHELRNPLSIITSTAALFDDELDDLSNEQQRQYLHIITRSAERLTVMTGDLLDLARLETGHLGIDPSAIDLAEVIGQAVHAAGTAAASKHLKLTADLDSTMCLYADADRLRQVADNLLSNAIKYTPAGGTVTVTAHLDGDDRIRWTVADTGIGIPAADRPRLFRRFYRASTALQHRIPGTGLGLVVTRAIIERHHGSISVADHDGPGTTFVITLPVKPPA</sequence>
<dbReference type="InterPro" id="IPR035965">
    <property type="entry name" value="PAS-like_dom_sf"/>
</dbReference>
<dbReference type="SMART" id="SM00388">
    <property type="entry name" value="HisKA"/>
    <property type="match status" value="1"/>
</dbReference>
<dbReference type="SMART" id="SM00091">
    <property type="entry name" value="PAS"/>
    <property type="match status" value="1"/>
</dbReference>
<feature type="domain" description="Histidine kinase" evidence="9">
    <location>
        <begin position="333"/>
        <end position="552"/>
    </location>
</feature>
<evidence type="ECO:0000256" key="7">
    <source>
        <dbReference type="ARBA" id="ARBA00023012"/>
    </source>
</evidence>
<dbReference type="InterPro" id="IPR003594">
    <property type="entry name" value="HATPase_dom"/>
</dbReference>
<dbReference type="CDD" id="cd00130">
    <property type="entry name" value="PAS"/>
    <property type="match status" value="1"/>
</dbReference>
<keyword evidence="12" id="KW-1185">Reference proteome</keyword>
<evidence type="ECO:0000313" key="11">
    <source>
        <dbReference type="EMBL" id="GIF01952.1"/>
    </source>
</evidence>
<dbReference type="InterPro" id="IPR003661">
    <property type="entry name" value="HisK_dim/P_dom"/>
</dbReference>
<keyword evidence="5" id="KW-0808">Transferase</keyword>
<dbReference type="InterPro" id="IPR036097">
    <property type="entry name" value="HisK_dim/P_sf"/>
</dbReference>
<dbReference type="SMART" id="SM00065">
    <property type="entry name" value="GAF"/>
    <property type="match status" value="1"/>
</dbReference>
<evidence type="ECO:0000256" key="3">
    <source>
        <dbReference type="ARBA" id="ARBA00012438"/>
    </source>
</evidence>
<protein>
    <recommendedName>
        <fullName evidence="3">histidine kinase</fullName>
        <ecNumber evidence="3">2.7.13.3</ecNumber>
    </recommendedName>
</protein>
<dbReference type="InterPro" id="IPR003018">
    <property type="entry name" value="GAF"/>
</dbReference>
<dbReference type="SUPFAM" id="SSF55781">
    <property type="entry name" value="GAF domain-like"/>
    <property type="match status" value="1"/>
</dbReference>
<dbReference type="InterPro" id="IPR004358">
    <property type="entry name" value="Sig_transdc_His_kin-like_C"/>
</dbReference>
<dbReference type="Pfam" id="PF02518">
    <property type="entry name" value="HATPase_c"/>
    <property type="match status" value="1"/>
</dbReference>
<dbReference type="GO" id="GO:0000155">
    <property type="term" value="F:phosphorelay sensor kinase activity"/>
    <property type="evidence" value="ECO:0007669"/>
    <property type="project" value="InterPro"/>
</dbReference>
<comment type="subcellular location">
    <subcellularLocation>
        <location evidence="2">Cell membrane</location>
    </subcellularLocation>
</comment>
<evidence type="ECO:0000256" key="1">
    <source>
        <dbReference type="ARBA" id="ARBA00000085"/>
    </source>
</evidence>
<reference evidence="11" key="1">
    <citation type="submission" date="2021-01" db="EMBL/GenBank/DDBJ databases">
        <title>Whole genome shotgun sequence of Actinoplanes rishiriensis NBRC 108556.</title>
        <authorList>
            <person name="Komaki H."/>
            <person name="Tamura T."/>
        </authorList>
    </citation>
    <scope>NUCLEOTIDE SEQUENCE</scope>
    <source>
        <strain evidence="11">NBRC 108556</strain>
    </source>
</reference>
<dbReference type="SMART" id="SM00387">
    <property type="entry name" value="HATPase_c"/>
    <property type="match status" value="1"/>
</dbReference>
<keyword evidence="4" id="KW-0597">Phosphoprotein</keyword>
<name>A0A919KD83_9ACTN</name>
<dbReference type="NCBIfam" id="TIGR00229">
    <property type="entry name" value="sensory_box"/>
    <property type="match status" value="1"/>
</dbReference>
<dbReference type="InterPro" id="IPR005467">
    <property type="entry name" value="His_kinase_dom"/>
</dbReference>
<feature type="compositionally biased region" description="Polar residues" evidence="8">
    <location>
        <begin position="11"/>
        <end position="22"/>
    </location>
</feature>
<proteinExistence type="predicted"/>
<dbReference type="SUPFAM" id="SSF55785">
    <property type="entry name" value="PYP-like sensor domain (PAS domain)"/>
    <property type="match status" value="1"/>
</dbReference>
<evidence type="ECO:0000259" key="10">
    <source>
        <dbReference type="PROSITE" id="PS50112"/>
    </source>
</evidence>
<evidence type="ECO:0000313" key="12">
    <source>
        <dbReference type="Proteomes" id="UP000636960"/>
    </source>
</evidence>
<keyword evidence="7" id="KW-0902">Two-component regulatory system</keyword>
<feature type="domain" description="PAS" evidence="10">
    <location>
        <begin position="33"/>
        <end position="86"/>
    </location>
</feature>
<dbReference type="GO" id="GO:0006355">
    <property type="term" value="P:regulation of DNA-templated transcription"/>
    <property type="evidence" value="ECO:0007669"/>
    <property type="project" value="InterPro"/>
</dbReference>
<dbReference type="GO" id="GO:0005886">
    <property type="term" value="C:plasma membrane"/>
    <property type="evidence" value="ECO:0007669"/>
    <property type="project" value="UniProtKB-SubCell"/>
</dbReference>
<dbReference type="SUPFAM" id="SSF47384">
    <property type="entry name" value="Homodimeric domain of signal transducing histidine kinase"/>
    <property type="match status" value="1"/>
</dbReference>
<dbReference type="Pfam" id="PF00512">
    <property type="entry name" value="HisKA"/>
    <property type="match status" value="1"/>
</dbReference>
<dbReference type="SUPFAM" id="SSF55874">
    <property type="entry name" value="ATPase domain of HSP90 chaperone/DNA topoisomerase II/histidine kinase"/>
    <property type="match status" value="1"/>
</dbReference>